<dbReference type="InterPro" id="IPR050406">
    <property type="entry name" value="FGGY_Carb_Kinase"/>
</dbReference>
<dbReference type="RefSeq" id="WP_013253167.1">
    <property type="nucleotide sequence ID" value="NC_014364.1"/>
</dbReference>
<dbReference type="HOGENOM" id="CLU_009281_3_3_12"/>
<comment type="similarity">
    <text evidence="1">Belongs to the FGGY kinase family.</text>
</comment>
<reference evidence="6 7" key="1">
    <citation type="journal article" date="2010" name="Stand. Genomic Sci.">
        <title>Complete genome sequence of Spirochaeta smaragdinae type strain (SEBR 4228).</title>
        <authorList>
            <person name="Mavromatis K."/>
            <person name="Yasawong M."/>
            <person name="Chertkov O."/>
            <person name="Lapidus A."/>
            <person name="Lucas S."/>
            <person name="Nolan M."/>
            <person name="Del Rio T.G."/>
            <person name="Tice H."/>
            <person name="Cheng J.F."/>
            <person name="Pitluck S."/>
            <person name="Liolios K."/>
            <person name="Ivanova N."/>
            <person name="Tapia R."/>
            <person name="Han C."/>
            <person name="Bruce D."/>
            <person name="Goodwin L."/>
            <person name="Pati A."/>
            <person name="Chen A."/>
            <person name="Palaniappan K."/>
            <person name="Land M."/>
            <person name="Hauser L."/>
            <person name="Chang Y.J."/>
            <person name="Jeffries C.D."/>
            <person name="Detter J.C."/>
            <person name="Rohde M."/>
            <person name="Brambilla E."/>
            <person name="Spring S."/>
            <person name="Goker M."/>
            <person name="Sikorski J."/>
            <person name="Woyke T."/>
            <person name="Bristow J."/>
            <person name="Eisen J.A."/>
            <person name="Markowitz V."/>
            <person name="Hugenholtz P."/>
            <person name="Klenk H.P."/>
            <person name="Kyrpides N.C."/>
        </authorList>
    </citation>
    <scope>NUCLEOTIDE SEQUENCE [LARGE SCALE GENOMIC DNA]</scope>
    <source>
        <strain evidence="7">DSM 11293 / JCM 15392 / SEBR 4228</strain>
    </source>
</reference>
<proteinExistence type="inferred from homology"/>
<organism evidence="6 7">
    <name type="scientific">Sediminispirochaeta smaragdinae (strain DSM 11293 / JCM 15392 / SEBR 4228)</name>
    <name type="common">Spirochaeta smaragdinae</name>
    <dbReference type="NCBI Taxonomy" id="573413"/>
    <lineage>
        <taxon>Bacteria</taxon>
        <taxon>Pseudomonadati</taxon>
        <taxon>Spirochaetota</taxon>
        <taxon>Spirochaetia</taxon>
        <taxon>Spirochaetales</taxon>
        <taxon>Spirochaetaceae</taxon>
        <taxon>Sediminispirochaeta</taxon>
    </lineage>
</organism>
<keyword evidence="7" id="KW-1185">Reference proteome</keyword>
<evidence type="ECO:0000256" key="3">
    <source>
        <dbReference type="ARBA" id="ARBA00022777"/>
    </source>
</evidence>
<keyword evidence="2" id="KW-0808">Transferase</keyword>
<dbReference type="InterPro" id="IPR018485">
    <property type="entry name" value="FGGY_C"/>
</dbReference>
<evidence type="ECO:0000256" key="2">
    <source>
        <dbReference type="ARBA" id="ARBA00022679"/>
    </source>
</evidence>
<evidence type="ECO:0000259" key="4">
    <source>
        <dbReference type="Pfam" id="PF00370"/>
    </source>
</evidence>
<dbReference type="InterPro" id="IPR043129">
    <property type="entry name" value="ATPase_NBD"/>
</dbReference>
<dbReference type="PIRSF" id="PIRSF000538">
    <property type="entry name" value="GlpK"/>
    <property type="match status" value="1"/>
</dbReference>
<dbReference type="SUPFAM" id="SSF53067">
    <property type="entry name" value="Actin-like ATPase domain"/>
    <property type="match status" value="2"/>
</dbReference>
<protein>
    <submittedName>
        <fullName evidence="6">Carbohydrate kinase, FGGY</fullName>
    </submittedName>
</protein>
<evidence type="ECO:0000256" key="1">
    <source>
        <dbReference type="ARBA" id="ARBA00009156"/>
    </source>
</evidence>
<dbReference type="KEGG" id="ssm:Spirs_0558"/>
<dbReference type="Pfam" id="PF02782">
    <property type="entry name" value="FGGY_C"/>
    <property type="match status" value="1"/>
</dbReference>
<keyword evidence="3 6" id="KW-0418">Kinase</keyword>
<dbReference type="InterPro" id="IPR000577">
    <property type="entry name" value="Carb_kinase_FGGY"/>
</dbReference>
<dbReference type="PANTHER" id="PTHR43095:SF5">
    <property type="entry name" value="XYLULOSE KINASE"/>
    <property type="match status" value="1"/>
</dbReference>
<dbReference type="Proteomes" id="UP000002318">
    <property type="component" value="Chromosome"/>
</dbReference>
<dbReference type="Pfam" id="PF00370">
    <property type="entry name" value="FGGY_N"/>
    <property type="match status" value="1"/>
</dbReference>
<dbReference type="STRING" id="573413.Spirs_0558"/>
<dbReference type="CDD" id="cd00366">
    <property type="entry name" value="ASKHA_NBD_FGGY"/>
    <property type="match status" value="1"/>
</dbReference>
<dbReference type="Gene3D" id="3.30.420.40">
    <property type="match status" value="2"/>
</dbReference>
<accession>E1RBH3</accession>
<feature type="domain" description="Carbohydrate kinase FGGY N-terminal" evidence="4">
    <location>
        <begin position="124"/>
        <end position="233"/>
    </location>
</feature>
<dbReference type="AlphaFoldDB" id="E1RBH3"/>
<dbReference type="GO" id="GO:0005975">
    <property type="term" value="P:carbohydrate metabolic process"/>
    <property type="evidence" value="ECO:0007669"/>
    <property type="project" value="InterPro"/>
</dbReference>
<dbReference type="PANTHER" id="PTHR43095">
    <property type="entry name" value="SUGAR KINASE"/>
    <property type="match status" value="1"/>
</dbReference>
<dbReference type="InterPro" id="IPR018484">
    <property type="entry name" value="FGGY_N"/>
</dbReference>
<feature type="domain" description="Carbohydrate kinase FGGY C-terminal" evidence="5">
    <location>
        <begin position="246"/>
        <end position="422"/>
    </location>
</feature>
<gene>
    <name evidence="6" type="ordered locus">Spirs_0558</name>
</gene>
<evidence type="ECO:0000313" key="6">
    <source>
        <dbReference type="EMBL" id="ADK79703.1"/>
    </source>
</evidence>
<dbReference type="GO" id="GO:0016301">
    <property type="term" value="F:kinase activity"/>
    <property type="evidence" value="ECO:0007669"/>
    <property type="project" value="UniProtKB-KW"/>
</dbReference>
<evidence type="ECO:0000259" key="5">
    <source>
        <dbReference type="Pfam" id="PF02782"/>
    </source>
</evidence>
<dbReference type="eggNOG" id="COG1070">
    <property type="taxonomic scope" value="Bacteria"/>
</dbReference>
<dbReference type="EMBL" id="CP002116">
    <property type="protein sequence ID" value="ADK79703.1"/>
    <property type="molecule type" value="Genomic_DNA"/>
</dbReference>
<name>E1RBH3_SEDSS</name>
<sequence length="489" mass="53393">MGKMSICRSGKVLAVDIGTSSMKGAVIDSGGHAFSLVRVPFLELSPPKGAGSALTWEGLWDPELWDAGFHELLHRLGPDCCGSIDAVAISGNGPSVVPLGRDGRPVAGSLLWHDRRERRLDGDPSFFLPKMAWYRHYPDLWRSIEGFIGCPEYLGYLLTGERFFYTPSEEFIPHLWSRKSADLYDIPLKMLPPPVRTGVPAGVVSASAASRFGLREGIPLAAGGSDFLMALLGSGVVRPGMACDRAGTSEGINFCASKRLSHPRVRPLPHAVPGLYNIAGILSSTGLVFEWFRRISGQDRRDYEEMLEEIHTAPFSSRPLFFPSIHRGAVWEFSGGVFAGLLPDHGPVEMGQAVVSAIGFGIRDCIESLSEAGCRVTEMRVCGGQGRNRIWNSMKADIVGVPLLIPELLDCELTGAAAAAFAMLEGRDDIVPISERLVRIADRFDPNSEEHGLWSRRYDSYRRSRDRLLDAFSLSEGAAKGATLPEREP</sequence>
<dbReference type="OrthoDB" id="9805576at2"/>
<evidence type="ECO:0000313" key="7">
    <source>
        <dbReference type="Proteomes" id="UP000002318"/>
    </source>
</evidence>